<evidence type="ECO:0000313" key="10">
    <source>
        <dbReference type="Proteomes" id="UP000183567"/>
    </source>
</evidence>
<evidence type="ECO:0000313" key="9">
    <source>
        <dbReference type="EMBL" id="OJA20587.1"/>
    </source>
</evidence>
<evidence type="ECO:0000259" key="8">
    <source>
        <dbReference type="Pfam" id="PF00962"/>
    </source>
</evidence>
<dbReference type="GO" id="GO:0046103">
    <property type="term" value="P:inosine biosynthetic process"/>
    <property type="evidence" value="ECO:0007669"/>
    <property type="project" value="TreeGrafter"/>
</dbReference>
<keyword evidence="10" id="KW-1185">Reference proteome</keyword>
<evidence type="ECO:0000256" key="2">
    <source>
        <dbReference type="ARBA" id="ARBA00006676"/>
    </source>
</evidence>
<name>A0A1J8QL31_9AGAM</name>
<keyword evidence="6" id="KW-0546">Nucleotide metabolism</keyword>
<dbReference type="GO" id="GO:0006154">
    <property type="term" value="P:adenosine catabolic process"/>
    <property type="evidence" value="ECO:0007669"/>
    <property type="project" value="TreeGrafter"/>
</dbReference>
<dbReference type="InterPro" id="IPR032466">
    <property type="entry name" value="Metal_Hydrolase"/>
</dbReference>
<organism evidence="9 10">
    <name type="scientific">Rhizopogon vesiculosus</name>
    <dbReference type="NCBI Taxonomy" id="180088"/>
    <lineage>
        <taxon>Eukaryota</taxon>
        <taxon>Fungi</taxon>
        <taxon>Dikarya</taxon>
        <taxon>Basidiomycota</taxon>
        <taxon>Agaricomycotina</taxon>
        <taxon>Agaricomycetes</taxon>
        <taxon>Agaricomycetidae</taxon>
        <taxon>Boletales</taxon>
        <taxon>Suillineae</taxon>
        <taxon>Rhizopogonaceae</taxon>
        <taxon>Rhizopogon</taxon>
    </lineage>
</organism>
<dbReference type="Gene3D" id="3.20.20.140">
    <property type="entry name" value="Metal-dependent hydrolases"/>
    <property type="match status" value="1"/>
</dbReference>
<feature type="domain" description="Adenosine deaminase" evidence="8">
    <location>
        <begin position="28"/>
        <end position="377"/>
    </location>
</feature>
<protein>
    <recommendedName>
        <fullName evidence="8">Adenosine deaminase domain-containing protein</fullName>
    </recommendedName>
</protein>
<dbReference type="PANTHER" id="PTHR11409:SF42">
    <property type="entry name" value="ADENOSINE DEAMINASE-LIKE PROTEIN"/>
    <property type="match status" value="1"/>
</dbReference>
<comment type="similarity">
    <text evidence="2">Belongs to the metallo-dependent hydrolases superfamily. Adenosine and AMP deaminases family.</text>
</comment>
<dbReference type="SUPFAM" id="SSF51556">
    <property type="entry name" value="Metallo-dependent hydrolases"/>
    <property type="match status" value="1"/>
</dbReference>
<dbReference type="InterPro" id="IPR001365">
    <property type="entry name" value="A_deaminase_dom"/>
</dbReference>
<evidence type="ECO:0000256" key="6">
    <source>
        <dbReference type="ARBA" id="ARBA00023080"/>
    </source>
</evidence>
<gene>
    <name evidence="9" type="ORF">AZE42_05374</name>
</gene>
<dbReference type="AlphaFoldDB" id="A0A1J8QL31"/>
<comment type="cofactor">
    <cofactor evidence="1">
        <name>Zn(2+)</name>
        <dbReference type="ChEBI" id="CHEBI:29105"/>
    </cofactor>
</comment>
<dbReference type="GO" id="GO:0009117">
    <property type="term" value="P:nucleotide metabolic process"/>
    <property type="evidence" value="ECO:0007669"/>
    <property type="project" value="UniProtKB-KW"/>
</dbReference>
<sequence length="381" mass="42248">MLQIAGPAALALASLQADDVHFLRSLSKAELHAHLNGSIPINTILELAQQYSPSIAHTTVEDKAVAKTIERLKSGVSLNEVSDFFYLFPAIYALTSAPQALQTATCAVLQSFLNDDGTNGPQCTYLELRTTPRETPHMTREDYLETVLIEMERYPATQAALIVSVDRRMSDMDIEECVNLAIKFKNSGRRVVGIDLCGDPLKGDMQIFTKHILRAKEAGLGLTVHIAETTKNTPEESQLLLSWRPDRLGHATFISEELKDEFFADTPQQTMLPECDTGITKPQARASDANGWYKPCIEICLSSNLLCKSVLSLDAHHIHDYLKNDHPVVICTDDVLPFRTSCLGEYALLLAQRPLGLGLDRKDIERLAKMGMDAAFLRPRT</sequence>
<dbReference type="Proteomes" id="UP000183567">
    <property type="component" value="Unassembled WGS sequence"/>
</dbReference>
<dbReference type="OrthoDB" id="272271at2759"/>
<evidence type="ECO:0000256" key="3">
    <source>
        <dbReference type="ARBA" id="ARBA00022723"/>
    </source>
</evidence>
<dbReference type="GO" id="GO:0046872">
    <property type="term" value="F:metal ion binding"/>
    <property type="evidence" value="ECO:0007669"/>
    <property type="project" value="UniProtKB-KW"/>
</dbReference>
<accession>A0A1J8QL31</accession>
<proteinExistence type="inferred from homology"/>
<dbReference type="InterPro" id="IPR006330">
    <property type="entry name" value="Ado/ade_deaminase"/>
</dbReference>
<dbReference type="PANTHER" id="PTHR11409">
    <property type="entry name" value="ADENOSINE DEAMINASE"/>
    <property type="match status" value="1"/>
</dbReference>
<evidence type="ECO:0000256" key="4">
    <source>
        <dbReference type="ARBA" id="ARBA00022801"/>
    </source>
</evidence>
<dbReference type="EMBL" id="LVVM01000505">
    <property type="protein sequence ID" value="OJA20587.1"/>
    <property type="molecule type" value="Genomic_DNA"/>
</dbReference>
<evidence type="ECO:0000256" key="7">
    <source>
        <dbReference type="ARBA" id="ARBA00048787"/>
    </source>
</evidence>
<dbReference type="GO" id="GO:0004000">
    <property type="term" value="F:adenosine deaminase activity"/>
    <property type="evidence" value="ECO:0007669"/>
    <property type="project" value="TreeGrafter"/>
</dbReference>
<evidence type="ECO:0000256" key="1">
    <source>
        <dbReference type="ARBA" id="ARBA00001947"/>
    </source>
</evidence>
<reference evidence="9 10" key="1">
    <citation type="submission" date="2016-03" db="EMBL/GenBank/DDBJ databases">
        <title>Comparative genomics of the ectomycorrhizal sister species Rhizopogon vinicolor and Rhizopogon vesiculosus (Basidiomycota: Boletales) reveals a divergence of the mating type B locus.</title>
        <authorList>
            <person name="Mujic A.B."/>
            <person name="Kuo A."/>
            <person name="Tritt A."/>
            <person name="Lipzen A."/>
            <person name="Chen C."/>
            <person name="Johnson J."/>
            <person name="Sharma A."/>
            <person name="Barry K."/>
            <person name="Grigoriev I.V."/>
            <person name="Spatafora J.W."/>
        </authorList>
    </citation>
    <scope>NUCLEOTIDE SEQUENCE [LARGE SCALE GENOMIC DNA]</scope>
    <source>
        <strain evidence="9 10">AM-OR11-056</strain>
    </source>
</reference>
<keyword evidence="4" id="KW-0378">Hydrolase</keyword>
<keyword evidence="3" id="KW-0479">Metal-binding</keyword>
<comment type="caution">
    <text evidence="9">The sequence shown here is derived from an EMBL/GenBank/DDBJ whole genome shotgun (WGS) entry which is preliminary data.</text>
</comment>
<keyword evidence="5" id="KW-0862">Zinc</keyword>
<dbReference type="Pfam" id="PF00962">
    <property type="entry name" value="A_deaminase"/>
    <property type="match status" value="1"/>
</dbReference>
<dbReference type="STRING" id="180088.A0A1J8QL31"/>
<comment type="catalytic activity">
    <reaction evidence="7">
        <text>N(6)-methyl-AMP + H2O + H(+) = IMP + methylamine</text>
        <dbReference type="Rhea" id="RHEA:16001"/>
        <dbReference type="ChEBI" id="CHEBI:15377"/>
        <dbReference type="ChEBI" id="CHEBI:15378"/>
        <dbReference type="ChEBI" id="CHEBI:58053"/>
        <dbReference type="ChEBI" id="CHEBI:59338"/>
        <dbReference type="ChEBI" id="CHEBI:144842"/>
    </reaction>
    <physiologicalReaction direction="left-to-right" evidence="7">
        <dbReference type="Rhea" id="RHEA:16002"/>
    </physiologicalReaction>
</comment>
<evidence type="ECO:0000256" key="5">
    <source>
        <dbReference type="ARBA" id="ARBA00022833"/>
    </source>
</evidence>